<evidence type="ECO:0000313" key="2">
    <source>
        <dbReference type="Proteomes" id="UP000649617"/>
    </source>
</evidence>
<dbReference type="EMBL" id="CAJNIZ010034151">
    <property type="protein sequence ID" value="CAE7550639.1"/>
    <property type="molecule type" value="Genomic_DNA"/>
</dbReference>
<sequence length="55" mass="6381">ECTVRLNVLWRFLGCNGGRDLCALELHADPFLHRLCRRHVRDQPVLVLADVCPQR</sequence>
<keyword evidence="2" id="KW-1185">Reference proteome</keyword>
<gene>
    <name evidence="1" type="ORF">SPIL2461_LOCUS14631</name>
</gene>
<organism evidence="1 2">
    <name type="scientific">Symbiodinium pilosum</name>
    <name type="common">Dinoflagellate</name>
    <dbReference type="NCBI Taxonomy" id="2952"/>
    <lineage>
        <taxon>Eukaryota</taxon>
        <taxon>Sar</taxon>
        <taxon>Alveolata</taxon>
        <taxon>Dinophyceae</taxon>
        <taxon>Suessiales</taxon>
        <taxon>Symbiodiniaceae</taxon>
        <taxon>Symbiodinium</taxon>
    </lineage>
</organism>
<proteinExistence type="predicted"/>
<feature type="non-terminal residue" evidence="1">
    <location>
        <position position="55"/>
    </location>
</feature>
<accession>A0A812U1E4</accession>
<comment type="caution">
    <text evidence="1">The sequence shown here is derived from an EMBL/GenBank/DDBJ whole genome shotgun (WGS) entry which is preliminary data.</text>
</comment>
<dbReference type="Proteomes" id="UP000649617">
    <property type="component" value="Unassembled WGS sequence"/>
</dbReference>
<evidence type="ECO:0000313" key="1">
    <source>
        <dbReference type="EMBL" id="CAE7550639.1"/>
    </source>
</evidence>
<reference evidence="1" key="1">
    <citation type="submission" date="2021-02" db="EMBL/GenBank/DDBJ databases">
        <authorList>
            <person name="Dougan E. K."/>
            <person name="Rhodes N."/>
            <person name="Thang M."/>
            <person name="Chan C."/>
        </authorList>
    </citation>
    <scope>NUCLEOTIDE SEQUENCE</scope>
</reference>
<feature type="non-terminal residue" evidence="1">
    <location>
        <position position="1"/>
    </location>
</feature>
<protein>
    <submittedName>
        <fullName evidence="1">Uncharacterized protein</fullName>
    </submittedName>
</protein>
<name>A0A812U1E4_SYMPI</name>
<dbReference type="AlphaFoldDB" id="A0A812U1E4"/>